<keyword evidence="3" id="KW-1185">Reference proteome</keyword>
<dbReference type="Pfam" id="PF04273">
    <property type="entry name" value="BLH_phosphatase"/>
    <property type="match status" value="1"/>
</dbReference>
<protein>
    <recommendedName>
        <fullName evidence="1">Beta-lactamase hydrolase-like protein phosphatase-like domain-containing protein</fullName>
    </recommendedName>
</protein>
<accession>A0A1W6NWI5</accession>
<feature type="domain" description="Beta-lactamase hydrolase-like protein phosphatase-like" evidence="1">
    <location>
        <begin position="13"/>
        <end position="115"/>
    </location>
</feature>
<dbReference type="InterPro" id="IPR029021">
    <property type="entry name" value="Prot-tyrosine_phosphatase-like"/>
</dbReference>
<dbReference type="Proteomes" id="UP000242447">
    <property type="component" value="Chromosome"/>
</dbReference>
<sequence>MAHSDHDAAGLQIRHIDDDFSTMAQISVEDVAAIAQLGYKALVCTRPDMEDPGQPDFAQIAAAAADQGLQIAHIPVVGGVGATPEQVAEMKAFLAAAPKPILGYCRSGTRAGVLYEAAK</sequence>
<reference evidence="2 3" key="1">
    <citation type="submission" date="2017-02" db="EMBL/GenBank/DDBJ databases">
        <title>Ketogulonicigenium robustum SPU B003 Genome sequencing and assembly.</title>
        <authorList>
            <person name="Li Y."/>
            <person name="Liu L."/>
            <person name="Wang C."/>
            <person name="Zhang M."/>
            <person name="Zhang T."/>
            <person name="Zhang Y."/>
        </authorList>
    </citation>
    <scope>NUCLEOTIDE SEQUENCE [LARGE SCALE GENOMIC DNA]</scope>
    <source>
        <strain evidence="2 3">SPU_B003</strain>
    </source>
</reference>
<dbReference type="AlphaFoldDB" id="A0A1W6NWI5"/>
<gene>
    <name evidence="2" type="ORF">BVG79_00209</name>
</gene>
<dbReference type="EMBL" id="CP019937">
    <property type="protein sequence ID" value="ARO13569.1"/>
    <property type="molecule type" value="Genomic_DNA"/>
</dbReference>
<dbReference type="SUPFAM" id="SSF52799">
    <property type="entry name" value="(Phosphotyrosine protein) phosphatases II"/>
    <property type="match status" value="1"/>
</dbReference>
<evidence type="ECO:0000313" key="2">
    <source>
        <dbReference type="EMBL" id="ARO13569.1"/>
    </source>
</evidence>
<dbReference type="Gene3D" id="3.90.190.10">
    <property type="entry name" value="Protein tyrosine phosphatase superfamily"/>
    <property type="match status" value="1"/>
</dbReference>
<name>A0A1W6NWI5_9RHOB</name>
<proteinExistence type="predicted"/>
<dbReference type="RefSeq" id="WP_085785268.1">
    <property type="nucleotide sequence ID" value="NZ_CP019937.1"/>
</dbReference>
<evidence type="ECO:0000259" key="1">
    <source>
        <dbReference type="Pfam" id="PF04273"/>
    </source>
</evidence>
<organism evidence="2 3">
    <name type="scientific">Ketogulonicigenium robustum</name>
    <dbReference type="NCBI Taxonomy" id="92947"/>
    <lineage>
        <taxon>Bacteria</taxon>
        <taxon>Pseudomonadati</taxon>
        <taxon>Pseudomonadota</taxon>
        <taxon>Alphaproteobacteria</taxon>
        <taxon>Rhodobacterales</taxon>
        <taxon>Roseobacteraceae</taxon>
        <taxon>Ketogulonicigenium</taxon>
    </lineage>
</organism>
<dbReference type="STRING" id="92947.BVG79_00209"/>
<dbReference type="GO" id="GO:0016787">
    <property type="term" value="F:hydrolase activity"/>
    <property type="evidence" value="ECO:0007669"/>
    <property type="project" value="InterPro"/>
</dbReference>
<dbReference type="InterPro" id="IPR005939">
    <property type="entry name" value="BLH_phosphatase-like"/>
</dbReference>
<dbReference type="KEGG" id="kro:BVG79_00209"/>
<dbReference type="NCBIfam" id="TIGR01244">
    <property type="entry name" value="TIGR01244 family sulfur transferase"/>
    <property type="match status" value="1"/>
</dbReference>
<dbReference type="OrthoDB" id="9805710at2"/>
<evidence type="ECO:0000313" key="3">
    <source>
        <dbReference type="Proteomes" id="UP000242447"/>
    </source>
</evidence>